<reference evidence="1" key="1">
    <citation type="submission" date="2022-05" db="EMBL/GenBank/DDBJ databases">
        <title>The Musa troglodytarum L. genome provides insights into the mechanism of non-climacteric behaviour and enrichment of carotenoids.</title>
        <authorList>
            <person name="Wang J."/>
        </authorList>
    </citation>
    <scope>NUCLEOTIDE SEQUENCE</scope>
    <source>
        <tissue evidence="1">Leaf</tissue>
    </source>
</reference>
<accession>A0A9E7FCX4</accession>
<evidence type="ECO:0000313" key="1">
    <source>
        <dbReference type="EMBL" id="URD91887.1"/>
    </source>
</evidence>
<gene>
    <name evidence="1" type="ORF">MUK42_33738</name>
</gene>
<evidence type="ECO:0000313" key="2">
    <source>
        <dbReference type="Proteomes" id="UP001055439"/>
    </source>
</evidence>
<keyword evidence="2" id="KW-1185">Reference proteome</keyword>
<dbReference type="EMBL" id="CP097505">
    <property type="protein sequence ID" value="URD91887.1"/>
    <property type="molecule type" value="Genomic_DNA"/>
</dbReference>
<name>A0A9E7FCX4_9LILI</name>
<proteinExistence type="predicted"/>
<dbReference type="AlphaFoldDB" id="A0A9E7FCX4"/>
<sequence>MTNPTVQIRANEPDQIMATATRSRSKQSKSLLLFNRRTLLLLWMFLSTCHLSHEMLPPESSLHLFEFMWSEMN</sequence>
<dbReference type="Proteomes" id="UP001055439">
    <property type="component" value="Chromosome 3"/>
</dbReference>
<protein>
    <submittedName>
        <fullName evidence="1">Uncharacterized protein</fullName>
    </submittedName>
</protein>
<organism evidence="1 2">
    <name type="scientific">Musa troglodytarum</name>
    <name type="common">fe'i banana</name>
    <dbReference type="NCBI Taxonomy" id="320322"/>
    <lineage>
        <taxon>Eukaryota</taxon>
        <taxon>Viridiplantae</taxon>
        <taxon>Streptophyta</taxon>
        <taxon>Embryophyta</taxon>
        <taxon>Tracheophyta</taxon>
        <taxon>Spermatophyta</taxon>
        <taxon>Magnoliopsida</taxon>
        <taxon>Liliopsida</taxon>
        <taxon>Zingiberales</taxon>
        <taxon>Musaceae</taxon>
        <taxon>Musa</taxon>
    </lineage>
</organism>